<organism evidence="2 3">
    <name type="scientific">Corynebacterium appendicis CIP 107643</name>
    <dbReference type="NCBI Taxonomy" id="1161099"/>
    <lineage>
        <taxon>Bacteria</taxon>
        <taxon>Bacillati</taxon>
        <taxon>Actinomycetota</taxon>
        <taxon>Actinomycetes</taxon>
        <taxon>Mycobacteriales</taxon>
        <taxon>Corynebacteriaceae</taxon>
        <taxon>Corynebacterium</taxon>
    </lineage>
</organism>
<feature type="transmembrane region" description="Helical" evidence="1">
    <location>
        <begin position="167"/>
        <end position="189"/>
    </location>
</feature>
<reference evidence="3" key="1">
    <citation type="submission" date="2017-01" db="EMBL/GenBank/DDBJ databases">
        <authorList>
            <person name="Varghese N."/>
            <person name="Submissions S."/>
        </authorList>
    </citation>
    <scope>NUCLEOTIDE SEQUENCE [LARGE SCALE GENOMIC DNA]</scope>
    <source>
        <strain evidence="3">DSM 44531</strain>
    </source>
</reference>
<keyword evidence="3" id="KW-1185">Reference proteome</keyword>
<name>A0A1N7JI59_9CORY</name>
<feature type="transmembrane region" description="Helical" evidence="1">
    <location>
        <begin position="209"/>
        <end position="230"/>
    </location>
</feature>
<keyword evidence="1" id="KW-0812">Transmembrane</keyword>
<keyword evidence="1" id="KW-0472">Membrane</keyword>
<feature type="transmembrane region" description="Helical" evidence="1">
    <location>
        <begin position="53"/>
        <end position="79"/>
    </location>
</feature>
<accession>A0A1N7JI59</accession>
<dbReference type="Proteomes" id="UP000186292">
    <property type="component" value="Unassembled WGS sequence"/>
</dbReference>
<evidence type="ECO:0000313" key="3">
    <source>
        <dbReference type="Proteomes" id="UP000186292"/>
    </source>
</evidence>
<gene>
    <name evidence="2" type="ORF">SAMN05444817_10847</name>
</gene>
<protein>
    <submittedName>
        <fullName evidence="2">Sap, sulfolipid-1-addressing protein</fullName>
    </submittedName>
</protein>
<dbReference type="Pfam" id="PF11139">
    <property type="entry name" value="SfLAP"/>
    <property type="match status" value="1"/>
</dbReference>
<dbReference type="AlphaFoldDB" id="A0A1N7JI59"/>
<evidence type="ECO:0000313" key="2">
    <source>
        <dbReference type="EMBL" id="SIS48941.1"/>
    </source>
</evidence>
<feature type="transmembrane region" description="Helical" evidence="1">
    <location>
        <begin position="91"/>
        <end position="113"/>
    </location>
</feature>
<feature type="transmembrane region" description="Helical" evidence="1">
    <location>
        <begin position="251"/>
        <end position="272"/>
    </location>
</feature>
<dbReference type="EMBL" id="FTOF01000008">
    <property type="protein sequence ID" value="SIS48941.1"/>
    <property type="molecule type" value="Genomic_DNA"/>
</dbReference>
<proteinExistence type="predicted"/>
<evidence type="ECO:0000256" key="1">
    <source>
        <dbReference type="SAM" id="Phobius"/>
    </source>
</evidence>
<dbReference type="InterPro" id="IPR021315">
    <property type="entry name" value="Gap/Sap"/>
</dbReference>
<sequence length="273" mass="29284">MIRMVASATAAADSENWWSSEKSFMVAYKPSLSYVRKGPLRTYDKRFPAIHSLLPLVGLALLDSLSIGTLVIPLALILLWRNVRVPALAAYLLTVAAVYFALGVAMLLGFTGLGSYVERITDTPVFPWITLVLGAILAIFGIFAPNPVKPAPGELPKQLNKPIQASLPKMIILGLGASLTEAATMLPYIAAMGIISDWDTPMAGQVAAIAAYCGVMIAPTVILAAIALVAGQRFFPRLEKAIPRLQYEAKVTLLWVAAIVGIYMVVYSVGAIR</sequence>
<keyword evidence="1" id="KW-1133">Transmembrane helix</keyword>
<feature type="transmembrane region" description="Helical" evidence="1">
    <location>
        <begin position="125"/>
        <end position="146"/>
    </location>
</feature>